<dbReference type="Pfam" id="PF03693">
    <property type="entry name" value="ParD_antitoxin"/>
    <property type="match status" value="1"/>
</dbReference>
<feature type="compositionally biased region" description="Basic and acidic residues" evidence="3">
    <location>
        <begin position="73"/>
        <end position="83"/>
    </location>
</feature>
<dbReference type="Proteomes" id="UP000469011">
    <property type="component" value="Unassembled WGS sequence"/>
</dbReference>
<accession>A0A6N9SZT4</accession>
<comment type="similarity">
    <text evidence="1">Belongs to the ParD antitoxin family.</text>
</comment>
<dbReference type="SUPFAM" id="SSF47598">
    <property type="entry name" value="Ribbon-helix-helix"/>
    <property type="match status" value="1"/>
</dbReference>
<dbReference type="InterPro" id="IPR038296">
    <property type="entry name" value="ParD_sf"/>
</dbReference>
<evidence type="ECO:0000256" key="3">
    <source>
        <dbReference type="SAM" id="MobiDB-lite"/>
    </source>
</evidence>
<comment type="caution">
    <text evidence="4">The sequence shown here is derived from an EMBL/GenBank/DDBJ whole genome shotgun (WGS) entry which is preliminary data.</text>
</comment>
<dbReference type="Gene3D" id="6.10.10.120">
    <property type="entry name" value="Antitoxin ParD1-like"/>
    <property type="match status" value="1"/>
</dbReference>
<name>A0A6N9SZT4_9HYPH</name>
<dbReference type="PANTHER" id="PTHR36582:SF2">
    <property type="entry name" value="ANTITOXIN PARD"/>
    <property type="match status" value="1"/>
</dbReference>
<organism evidence="4 5">
    <name type="scientific">Jiella pacifica</name>
    <dbReference type="NCBI Taxonomy" id="2696469"/>
    <lineage>
        <taxon>Bacteria</taxon>
        <taxon>Pseudomonadati</taxon>
        <taxon>Pseudomonadota</taxon>
        <taxon>Alphaproteobacteria</taxon>
        <taxon>Hyphomicrobiales</taxon>
        <taxon>Aurantimonadaceae</taxon>
        <taxon>Jiella</taxon>
    </lineage>
</organism>
<proteinExistence type="inferred from homology"/>
<evidence type="ECO:0000313" key="4">
    <source>
        <dbReference type="EMBL" id="NDW04623.1"/>
    </source>
</evidence>
<keyword evidence="5" id="KW-1185">Reference proteome</keyword>
<dbReference type="EMBL" id="JAAAMG010000006">
    <property type="protein sequence ID" value="NDW04623.1"/>
    <property type="molecule type" value="Genomic_DNA"/>
</dbReference>
<dbReference type="PANTHER" id="PTHR36582">
    <property type="entry name" value="ANTITOXIN PARD"/>
    <property type="match status" value="1"/>
</dbReference>
<reference evidence="4 5" key="1">
    <citation type="submission" date="2020-01" db="EMBL/GenBank/DDBJ databases">
        <title>Jiella pacifica sp. nov.</title>
        <authorList>
            <person name="Xue Z."/>
            <person name="Zhu S."/>
            <person name="Chen J."/>
            <person name="Yang J."/>
        </authorList>
    </citation>
    <scope>NUCLEOTIDE SEQUENCE [LARGE SCALE GENOMIC DNA]</scope>
    <source>
        <strain evidence="4 5">40Bstr34</strain>
    </source>
</reference>
<gene>
    <name evidence="4" type="ORF">GTK09_09300</name>
</gene>
<evidence type="ECO:0000313" key="5">
    <source>
        <dbReference type="Proteomes" id="UP000469011"/>
    </source>
</evidence>
<evidence type="ECO:0000256" key="2">
    <source>
        <dbReference type="ARBA" id="ARBA00022649"/>
    </source>
</evidence>
<dbReference type="NCBIfam" id="TIGR02606">
    <property type="entry name" value="antidote_CC2985"/>
    <property type="match status" value="1"/>
</dbReference>
<dbReference type="GO" id="GO:0006355">
    <property type="term" value="P:regulation of DNA-templated transcription"/>
    <property type="evidence" value="ECO:0007669"/>
    <property type="project" value="InterPro"/>
</dbReference>
<dbReference type="InterPro" id="IPR010985">
    <property type="entry name" value="Ribbon_hlx_hlx"/>
</dbReference>
<evidence type="ECO:0000256" key="1">
    <source>
        <dbReference type="ARBA" id="ARBA00008580"/>
    </source>
</evidence>
<dbReference type="InterPro" id="IPR022789">
    <property type="entry name" value="ParD"/>
</dbReference>
<feature type="region of interest" description="Disordered" evidence="3">
    <location>
        <begin position="57"/>
        <end position="94"/>
    </location>
</feature>
<sequence>MGVEKSFNVRLAEDEARFVEDEVALGRFGSVSEVVAEAIRTLRADREPAGWSTEELRRLAEEGNRSGPSRFTSIDEVKQEARRRTTKQRHVSFG</sequence>
<keyword evidence="2" id="KW-1277">Toxin-antitoxin system</keyword>
<dbReference type="RefSeq" id="WP_163462879.1">
    <property type="nucleotide sequence ID" value="NZ_JAAAMG010000006.1"/>
</dbReference>
<feature type="compositionally biased region" description="Basic residues" evidence="3">
    <location>
        <begin position="84"/>
        <end position="94"/>
    </location>
</feature>
<protein>
    <submittedName>
        <fullName evidence="4">Type II toxin-antitoxin system ParD family antitoxin</fullName>
    </submittedName>
</protein>
<dbReference type="AlphaFoldDB" id="A0A6N9SZT4"/>